<dbReference type="Gene3D" id="3.30.70.1880">
    <property type="entry name" value="Protein of unknown function DUF881"/>
    <property type="match status" value="1"/>
</dbReference>
<comment type="caution">
    <text evidence="4">The sequence shown here is derived from an EMBL/GenBank/DDBJ whole genome shotgun (WGS) entry which is preliminary data.</text>
</comment>
<dbReference type="Pfam" id="PF05949">
    <property type="entry name" value="DUF881"/>
    <property type="match status" value="1"/>
</dbReference>
<dbReference type="InterPro" id="IPR010273">
    <property type="entry name" value="DUF881"/>
</dbReference>
<feature type="coiled-coil region" evidence="2">
    <location>
        <begin position="50"/>
        <end position="91"/>
    </location>
</feature>
<keyword evidence="5" id="KW-1185">Reference proteome</keyword>
<feature type="transmembrane region" description="Helical" evidence="3">
    <location>
        <begin position="12"/>
        <end position="32"/>
    </location>
</feature>
<evidence type="ECO:0000256" key="3">
    <source>
        <dbReference type="SAM" id="Phobius"/>
    </source>
</evidence>
<keyword evidence="2" id="KW-0175">Coiled coil</keyword>
<dbReference type="RefSeq" id="WP_059350710.1">
    <property type="nucleotide sequence ID" value="NZ_LDYG01000024.1"/>
</dbReference>
<reference evidence="4 5" key="1">
    <citation type="journal article" date="2016" name="Front. Microbiol.">
        <title>Microevolution Analysis of Bacillus coahuilensis Unveils Differences in Phosphorus Acquisition Strategies and Their Regulation.</title>
        <authorList>
            <person name="Gomez-Lunar Z."/>
            <person name="Hernandez-Gonzalez I."/>
            <person name="Rodriguez-Torres M.D."/>
            <person name="Souza V."/>
            <person name="Olmedo-Alvarez G."/>
        </authorList>
    </citation>
    <scope>NUCLEOTIDE SEQUENCE [LARGE SCALE GENOMIC DNA]</scope>
    <source>
        <strain evidence="5">p1.1.43</strain>
    </source>
</reference>
<comment type="similarity">
    <text evidence="1">Belongs to the UPF0749 family.</text>
</comment>
<evidence type="ECO:0000256" key="1">
    <source>
        <dbReference type="ARBA" id="ARBA00009108"/>
    </source>
</evidence>
<evidence type="ECO:0000313" key="5">
    <source>
        <dbReference type="Proteomes" id="UP000074108"/>
    </source>
</evidence>
<evidence type="ECO:0000256" key="2">
    <source>
        <dbReference type="SAM" id="Coils"/>
    </source>
</evidence>
<proteinExistence type="inferred from homology"/>
<name>A0A147K9H8_9BACI</name>
<protein>
    <recommendedName>
        <fullName evidence="6">DUF881 domain-containing protein</fullName>
    </recommendedName>
</protein>
<dbReference type="EMBL" id="LDYG01000024">
    <property type="protein sequence ID" value="KUP07021.1"/>
    <property type="molecule type" value="Genomic_DNA"/>
</dbReference>
<keyword evidence="3" id="KW-1133">Transmembrane helix</keyword>
<evidence type="ECO:0008006" key="6">
    <source>
        <dbReference type="Google" id="ProtNLM"/>
    </source>
</evidence>
<accession>A0A147K9H8</accession>
<dbReference type="STRING" id="1150625.Q75_05680"/>
<keyword evidence="3" id="KW-0472">Membrane</keyword>
<organism evidence="4 5">
    <name type="scientific">Bacillus coahuilensis p1.1.43</name>
    <dbReference type="NCBI Taxonomy" id="1150625"/>
    <lineage>
        <taxon>Bacteria</taxon>
        <taxon>Bacillati</taxon>
        <taxon>Bacillota</taxon>
        <taxon>Bacilli</taxon>
        <taxon>Bacillales</taxon>
        <taxon>Bacillaceae</taxon>
        <taxon>Bacillus</taxon>
    </lineage>
</organism>
<gene>
    <name evidence="4" type="ORF">Q75_05680</name>
</gene>
<evidence type="ECO:0000313" key="4">
    <source>
        <dbReference type="EMBL" id="KUP07021.1"/>
    </source>
</evidence>
<dbReference type="PATRIC" id="fig|1150625.3.peg.1191"/>
<keyword evidence="3" id="KW-0812">Transmembrane</keyword>
<dbReference type="PANTHER" id="PTHR37313">
    <property type="entry name" value="UPF0749 PROTEIN RV1825"/>
    <property type="match status" value="1"/>
</dbReference>
<dbReference type="PANTHER" id="PTHR37313:SF2">
    <property type="entry name" value="UPF0749 PROTEIN YLXX"/>
    <property type="match status" value="1"/>
</dbReference>
<sequence>MKIIKKRARGSYIFLSLVFLVLGFILSFSYNLTNQQKISEPTSSLQFKEEDSLRNQINDQKESNLELQEKLYALQNELKDYETELSKKEDVYFNLVEDVNKYRMFLGEVDVKGPGVTVRLEDGAYDPKEDNVNNYLVHEHHVFKVINELYIAGATAISINGKRISADSYIVCNGPVITVDGEQFPAPFVISAIGDSEVLESAINITGGVKDQIVNDNIIFSIEKINQMVMESVINEI</sequence>
<dbReference type="AlphaFoldDB" id="A0A147K9H8"/>
<dbReference type="Proteomes" id="UP000074108">
    <property type="component" value="Unassembled WGS sequence"/>
</dbReference>